<evidence type="ECO:0000313" key="2">
    <source>
        <dbReference type="EMBL" id="GIG79521.1"/>
    </source>
</evidence>
<reference evidence="2 3" key="1">
    <citation type="submission" date="2021-01" db="EMBL/GenBank/DDBJ databases">
        <title>Whole genome shotgun sequence of Planotetraspora kaengkrachanensis NBRC 104272.</title>
        <authorList>
            <person name="Komaki H."/>
            <person name="Tamura T."/>
        </authorList>
    </citation>
    <scope>NUCLEOTIDE SEQUENCE [LARGE SCALE GENOMIC DNA]</scope>
    <source>
        <strain evidence="2 3">NBRC 104272</strain>
    </source>
</reference>
<dbReference type="AlphaFoldDB" id="A0A8J3M5C5"/>
<dbReference type="RefSeq" id="WP_203882981.1">
    <property type="nucleotide sequence ID" value="NZ_BAABHH010000016.1"/>
</dbReference>
<dbReference type="Proteomes" id="UP000630097">
    <property type="component" value="Unassembled WGS sequence"/>
</dbReference>
<keyword evidence="1" id="KW-0732">Signal</keyword>
<keyword evidence="3" id="KW-1185">Reference proteome</keyword>
<protein>
    <submittedName>
        <fullName evidence="2">Uncharacterized protein</fullName>
    </submittedName>
</protein>
<sequence>MRRKIVTGLTTLAASVLLLAIPTPAHAVIGGDVIRHDSIQNLIIAKGLSFSPNGQGGNCDVWNKNGGSTYTYLDTNNNCSTASMNGKTYSWTVWNDTDVFTMQFEAYWVSMHGTWRRVGANVYTRIHDNENAVCELESDGVNCYVSYG</sequence>
<dbReference type="EMBL" id="BONV01000009">
    <property type="protein sequence ID" value="GIG79521.1"/>
    <property type="molecule type" value="Genomic_DNA"/>
</dbReference>
<feature type="chain" id="PRO_5035272582" evidence="1">
    <location>
        <begin position="28"/>
        <end position="148"/>
    </location>
</feature>
<organism evidence="2 3">
    <name type="scientific">Planotetraspora kaengkrachanensis</name>
    <dbReference type="NCBI Taxonomy" id="575193"/>
    <lineage>
        <taxon>Bacteria</taxon>
        <taxon>Bacillati</taxon>
        <taxon>Actinomycetota</taxon>
        <taxon>Actinomycetes</taxon>
        <taxon>Streptosporangiales</taxon>
        <taxon>Streptosporangiaceae</taxon>
        <taxon>Planotetraspora</taxon>
    </lineage>
</organism>
<gene>
    <name evidence="2" type="ORF">Pka01_26480</name>
</gene>
<name>A0A8J3M5C5_9ACTN</name>
<feature type="signal peptide" evidence="1">
    <location>
        <begin position="1"/>
        <end position="27"/>
    </location>
</feature>
<comment type="caution">
    <text evidence="2">The sequence shown here is derived from an EMBL/GenBank/DDBJ whole genome shotgun (WGS) entry which is preliminary data.</text>
</comment>
<accession>A0A8J3M5C5</accession>
<evidence type="ECO:0000256" key="1">
    <source>
        <dbReference type="SAM" id="SignalP"/>
    </source>
</evidence>
<proteinExistence type="predicted"/>
<evidence type="ECO:0000313" key="3">
    <source>
        <dbReference type="Proteomes" id="UP000630097"/>
    </source>
</evidence>